<dbReference type="InterPro" id="IPR007061">
    <property type="entry name" value="MST-like"/>
</dbReference>
<dbReference type="InterPro" id="IPR034660">
    <property type="entry name" value="DinB/YfiT-like"/>
</dbReference>
<dbReference type="Gene3D" id="1.20.120.450">
    <property type="entry name" value="dinb family like domain"/>
    <property type="match status" value="1"/>
</dbReference>
<reference evidence="2" key="1">
    <citation type="journal article" date="2019" name="Int. J. Syst. Evol. Microbiol.">
        <title>The Global Catalogue of Microorganisms (GCM) 10K type strain sequencing project: providing services to taxonomists for standard genome sequencing and annotation.</title>
        <authorList>
            <consortium name="The Broad Institute Genomics Platform"/>
            <consortium name="The Broad Institute Genome Sequencing Center for Infectious Disease"/>
            <person name="Wu L."/>
            <person name="Ma J."/>
        </authorList>
    </citation>
    <scope>NUCLEOTIDE SEQUENCE [LARGE SCALE GENOMIC DNA]</scope>
    <source>
        <strain evidence="2">JCM 18054</strain>
    </source>
</reference>
<name>A0ABP9PXK7_9PSEU</name>
<dbReference type="SUPFAM" id="SSF109854">
    <property type="entry name" value="DinB/YfiT-like putative metalloenzymes"/>
    <property type="match status" value="1"/>
</dbReference>
<evidence type="ECO:0000313" key="1">
    <source>
        <dbReference type="EMBL" id="GAA5153765.1"/>
    </source>
</evidence>
<dbReference type="Proteomes" id="UP001500192">
    <property type="component" value="Unassembled WGS sequence"/>
</dbReference>
<comment type="caution">
    <text evidence="1">The sequence shown here is derived from an EMBL/GenBank/DDBJ whole genome shotgun (WGS) entry which is preliminary data.</text>
</comment>
<dbReference type="RefSeq" id="WP_346052091.1">
    <property type="nucleotide sequence ID" value="NZ_BAABIB010000018.1"/>
</dbReference>
<dbReference type="Pfam" id="PF04978">
    <property type="entry name" value="MST"/>
    <property type="match status" value="1"/>
</dbReference>
<dbReference type="EMBL" id="BAABIB010000018">
    <property type="protein sequence ID" value="GAA5153765.1"/>
    <property type="molecule type" value="Genomic_DNA"/>
</dbReference>
<proteinExistence type="predicted"/>
<evidence type="ECO:0000313" key="2">
    <source>
        <dbReference type="Proteomes" id="UP001500192"/>
    </source>
</evidence>
<protein>
    <submittedName>
        <fullName evidence="1">DinB family protein</fullName>
    </submittedName>
</protein>
<accession>A0ABP9PXK7</accession>
<organism evidence="1 2">
    <name type="scientific">Amycolatopsis dongchuanensis</name>
    <dbReference type="NCBI Taxonomy" id="1070866"/>
    <lineage>
        <taxon>Bacteria</taxon>
        <taxon>Bacillati</taxon>
        <taxon>Actinomycetota</taxon>
        <taxon>Actinomycetes</taxon>
        <taxon>Pseudonocardiales</taxon>
        <taxon>Pseudonocardiaceae</taxon>
        <taxon>Amycolatopsis</taxon>
    </lineage>
</organism>
<sequence>MIDDFAKEYLHSDLREIRETMLWKLDGLDEYDIRRPLTATGTNLLGLVKHLAVSESRYFGEVFGRPFPEPLPRWDDTGARGTDLWASEHETREDIFGLYRRVWHHSDKTITDLAVDAPGHVPWWPRPNVMLFNILVHMLTETNRHAGHADILREQLDGATGAAAEYTNMQRDAAFWAARHAEIERAAKAAVERA</sequence>
<gene>
    <name evidence="1" type="ORF">GCM10023214_07270</name>
</gene>
<keyword evidence="2" id="KW-1185">Reference proteome</keyword>